<evidence type="ECO:0000313" key="2">
    <source>
        <dbReference type="Proteomes" id="UP000807115"/>
    </source>
</evidence>
<name>A0A921Q476_SORBI</name>
<organism evidence="1 2">
    <name type="scientific">Sorghum bicolor</name>
    <name type="common">Sorghum</name>
    <name type="synonym">Sorghum vulgare</name>
    <dbReference type="NCBI Taxonomy" id="4558"/>
    <lineage>
        <taxon>Eukaryota</taxon>
        <taxon>Viridiplantae</taxon>
        <taxon>Streptophyta</taxon>
        <taxon>Embryophyta</taxon>
        <taxon>Tracheophyta</taxon>
        <taxon>Spermatophyta</taxon>
        <taxon>Magnoliopsida</taxon>
        <taxon>Liliopsida</taxon>
        <taxon>Poales</taxon>
        <taxon>Poaceae</taxon>
        <taxon>PACMAD clade</taxon>
        <taxon>Panicoideae</taxon>
        <taxon>Andropogonodae</taxon>
        <taxon>Andropogoneae</taxon>
        <taxon>Sorghinae</taxon>
        <taxon>Sorghum</taxon>
    </lineage>
</organism>
<dbReference type="AlphaFoldDB" id="A0A921Q476"/>
<dbReference type="Proteomes" id="UP000807115">
    <property type="component" value="Chromosome 10"/>
</dbReference>
<sequence>MTFPSPPRCVSVPSSALPRELLLSTAALVHSLCSRCVSVPSSAALPRELAPSMDAGARAQPQGLYPPKGGRELTSTYVLRCQGRGRAHRRCLRWDKASRRCRGCRSECLDARWSLMTTKLRQGKATAQATPKPRAGRGCCTVAEPFDKMTTMYGYCSSDGHLRCITKHLHPQATSFLA</sequence>
<protein>
    <submittedName>
        <fullName evidence="1">Uncharacterized protein</fullName>
    </submittedName>
</protein>
<dbReference type="EMBL" id="CM027689">
    <property type="protein sequence ID" value="KAG0514055.1"/>
    <property type="molecule type" value="Genomic_DNA"/>
</dbReference>
<proteinExistence type="predicted"/>
<gene>
    <name evidence="1" type="ORF">BDA96_10G156600</name>
</gene>
<comment type="caution">
    <text evidence="1">The sequence shown here is derived from an EMBL/GenBank/DDBJ whole genome shotgun (WGS) entry which is preliminary data.</text>
</comment>
<reference evidence="1" key="2">
    <citation type="submission" date="2020-10" db="EMBL/GenBank/DDBJ databases">
        <authorList>
            <person name="Cooper E.A."/>
            <person name="Brenton Z.W."/>
            <person name="Flinn B.S."/>
            <person name="Jenkins J."/>
            <person name="Shu S."/>
            <person name="Flowers D."/>
            <person name="Luo F."/>
            <person name="Wang Y."/>
            <person name="Xia P."/>
            <person name="Barry K."/>
            <person name="Daum C."/>
            <person name="Lipzen A."/>
            <person name="Yoshinaga Y."/>
            <person name="Schmutz J."/>
            <person name="Saski C."/>
            <person name="Vermerris W."/>
            <person name="Kresovich S."/>
        </authorList>
    </citation>
    <scope>NUCLEOTIDE SEQUENCE</scope>
</reference>
<accession>A0A921Q476</accession>
<reference evidence="1" key="1">
    <citation type="journal article" date="2019" name="BMC Genomics">
        <title>A new reference genome for Sorghum bicolor reveals high levels of sequence similarity between sweet and grain genotypes: implications for the genetics of sugar metabolism.</title>
        <authorList>
            <person name="Cooper E.A."/>
            <person name="Brenton Z.W."/>
            <person name="Flinn B.S."/>
            <person name="Jenkins J."/>
            <person name="Shu S."/>
            <person name="Flowers D."/>
            <person name="Luo F."/>
            <person name="Wang Y."/>
            <person name="Xia P."/>
            <person name="Barry K."/>
            <person name="Daum C."/>
            <person name="Lipzen A."/>
            <person name="Yoshinaga Y."/>
            <person name="Schmutz J."/>
            <person name="Saski C."/>
            <person name="Vermerris W."/>
            <person name="Kresovich S."/>
        </authorList>
    </citation>
    <scope>NUCLEOTIDE SEQUENCE</scope>
</reference>
<evidence type="ECO:0000313" key="1">
    <source>
        <dbReference type="EMBL" id="KAG0514055.1"/>
    </source>
</evidence>